<comment type="caution">
    <text evidence="2">The sequence shown here is derived from an EMBL/GenBank/DDBJ whole genome shotgun (WGS) entry which is preliminary data.</text>
</comment>
<reference evidence="2 3" key="2">
    <citation type="submission" date="2018-12" db="EMBL/GenBank/DDBJ databases">
        <title>Rhizobacter gummiphilus sp. nov., a rubber-degrading bacterium isolated from the soil of a botanical garden in Japan.</title>
        <authorList>
            <person name="Shunsuke S.S."/>
        </authorList>
    </citation>
    <scope>NUCLEOTIDE SEQUENCE [LARGE SCALE GENOMIC DNA]</scope>
    <source>
        <strain evidence="2 3">S-16</strain>
    </source>
</reference>
<feature type="transmembrane region" description="Helical" evidence="1">
    <location>
        <begin position="36"/>
        <end position="58"/>
    </location>
</feature>
<dbReference type="Proteomes" id="UP000267464">
    <property type="component" value="Unassembled WGS sequence"/>
</dbReference>
<protein>
    <submittedName>
        <fullName evidence="2">Uncharacterized protein</fullName>
    </submittedName>
</protein>
<gene>
    <name evidence="2" type="ORF">DZC73_11960</name>
</gene>
<evidence type="ECO:0000313" key="2">
    <source>
        <dbReference type="EMBL" id="RQP24046.1"/>
    </source>
</evidence>
<sequence length="110" mass="11179">MPALVIQVGFIVVFSAPVWLAARVVGAENPTLWRAILSLFLGVVGAAMSLITGPWALLLAPLALLLSFKYVLGTSFLGAIVLAIVAGAGYAALVHFIGGGVFLGSAGQSV</sequence>
<organism evidence="2 3">
    <name type="scientific">Piscinibacter terrae</name>
    <dbReference type="NCBI Taxonomy" id="2496871"/>
    <lineage>
        <taxon>Bacteria</taxon>
        <taxon>Pseudomonadati</taxon>
        <taxon>Pseudomonadota</taxon>
        <taxon>Betaproteobacteria</taxon>
        <taxon>Burkholderiales</taxon>
        <taxon>Sphaerotilaceae</taxon>
        <taxon>Piscinibacter</taxon>
    </lineage>
</organism>
<keyword evidence="3" id="KW-1185">Reference proteome</keyword>
<proteinExistence type="predicted"/>
<dbReference type="EMBL" id="QUSW01000003">
    <property type="protein sequence ID" value="RQP24046.1"/>
    <property type="molecule type" value="Genomic_DNA"/>
</dbReference>
<name>A0A3N7HS49_9BURK</name>
<accession>A0A3N7HS49</accession>
<keyword evidence="1" id="KW-0812">Transmembrane</keyword>
<keyword evidence="1" id="KW-1133">Transmembrane helix</keyword>
<dbReference type="AlphaFoldDB" id="A0A3N7HS49"/>
<keyword evidence="1" id="KW-0472">Membrane</keyword>
<reference evidence="2 3" key="1">
    <citation type="submission" date="2018-08" db="EMBL/GenBank/DDBJ databases">
        <authorList>
            <person name="Khan S.A."/>
            <person name="Jeon C.O."/>
            <person name="Chun B.H."/>
            <person name="Jeong S.E."/>
        </authorList>
    </citation>
    <scope>NUCLEOTIDE SEQUENCE [LARGE SCALE GENOMIC DNA]</scope>
    <source>
        <strain evidence="2 3">S-16</strain>
    </source>
</reference>
<feature type="transmembrane region" description="Helical" evidence="1">
    <location>
        <begin position="70"/>
        <end position="93"/>
    </location>
</feature>
<evidence type="ECO:0000313" key="3">
    <source>
        <dbReference type="Proteomes" id="UP000267464"/>
    </source>
</evidence>
<evidence type="ECO:0000256" key="1">
    <source>
        <dbReference type="SAM" id="Phobius"/>
    </source>
</evidence>